<feature type="domain" description="FHA" evidence="2">
    <location>
        <begin position="41"/>
        <end position="89"/>
    </location>
</feature>
<dbReference type="AlphaFoldDB" id="A0AA36JQ80"/>
<evidence type="ECO:0000313" key="4">
    <source>
        <dbReference type="Proteomes" id="UP001178507"/>
    </source>
</evidence>
<dbReference type="Gene3D" id="2.60.200.20">
    <property type="match status" value="1"/>
</dbReference>
<accession>A0AA36JQ80</accession>
<keyword evidence="4" id="KW-1185">Reference proteome</keyword>
<evidence type="ECO:0000313" key="3">
    <source>
        <dbReference type="EMBL" id="CAJ1409722.1"/>
    </source>
</evidence>
<dbReference type="InterPro" id="IPR000253">
    <property type="entry name" value="FHA_dom"/>
</dbReference>
<evidence type="ECO:0000259" key="2">
    <source>
        <dbReference type="Pfam" id="PF00498"/>
    </source>
</evidence>
<sequence>MPTEARVVPLRGKLMLGRMHQSGLFEHLLSNETAQRYLCCVSRSHLEIVPKGGGEFEVTNQSANPIAISGPKLGKGEAAILRPGSCIDFIGTHSDGSGQTVVYLKLQLQEQPRVQRNTSQGSEKPPTEPLLEALGGAEQKRLLPAFEDARAKAPFWLQLGGTAVRQGFSEEQRLLEGTPQGLMVGRVHQQALHQEALRKEVREYLSRDHFRIGRDGDGRYHLVALSSNPIWRDRKGQRRELEKGDPPLSLLHGDEILLFTGAADCTPDGPENLGTLKWRFFQADNSRDPIVDNDTVRNVGRPKPRDRSPANGRPQHYLAGSLVGKNAYKEKNRYTCLGQVFDTLMEDPSAGYRRKSKSPSRVTFAGEDKGDKPSGIQRPATGYIRQVPPEVHELCGPDGRPLD</sequence>
<gene>
    <name evidence="3" type="ORF">EVOR1521_LOCUS30745</name>
</gene>
<proteinExistence type="predicted"/>
<name>A0AA36JQ80_9DINO</name>
<dbReference type="InterPro" id="IPR008984">
    <property type="entry name" value="SMAD_FHA_dom_sf"/>
</dbReference>
<dbReference type="Proteomes" id="UP001178507">
    <property type="component" value="Unassembled WGS sequence"/>
</dbReference>
<dbReference type="Pfam" id="PF00498">
    <property type="entry name" value="FHA"/>
    <property type="match status" value="1"/>
</dbReference>
<protein>
    <recommendedName>
        <fullName evidence="2">FHA domain-containing protein</fullName>
    </recommendedName>
</protein>
<evidence type="ECO:0000256" key="1">
    <source>
        <dbReference type="SAM" id="MobiDB-lite"/>
    </source>
</evidence>
<organism evidence="3 4">
    <name type="scientific">Effrenium voratum</name>
    <dbReference type="NCBI Taxonomy" id="2562239"/>
    <lineage>
        <taxon>Eukaryota</taxon>
        <taxon>Sar</taxon>
        <taxon>Alveolata</taxon>
        <taxon>Dinophyceae</taxon>
        <taxon>Suessiales</taxon>
        <taxon>Symbiodiniaceae</taxon>
        <taxon>Effrenium</taxon>
    </lineage>
</organism>
<comment type="caution">
    <text evidence="3">The sequence shown here is derived from an EMBL/GenBank/DDBJ whole genome shotgun (WGS) entry which is preliminary data.</text>
</comment>
<reference evidence="3" key="1">
    <citation type="submission" date="2023-08" db="EMBL/GenBank/DDBJ databases">
        <authorList>
            <person name="Chen Y."/>
            <person name="Shah S."/>
            <person name="Dougan E. K."/>
            <person name="Thang M."/>
            <person name="Chan C."/>
        </authorList>
    </citation>
    <scope>NUCLEOTIDE SEQUENCE</scope>
</reference>
<feature type="region of interest" description="Disordered" evidence="1">
    <location>
        <begin position="289"/>
        <end position="317"/>
    </location>
</feature>
<dbReference type="EMBL" id="CAUJNA010003783">
    <property type="protein sequence ID" value="CAJ1409722.1"/>
    <property type="molecule type" value="Genomic_DNA"/>
</dbReference>
<feature type="region of interest" description="Disordered" evidence="1">
    <location>
        <begin position="349"/>
        <end position="385"/>
    </location>
</feature>
<dbReference type="SUPFAM" id="SSF49879">
    <property type="entry name" value="SMAD/FHA domain"/>
    <property type="match status" value="1"/>
</dbReference>